<dbReference type="Proteomes" id="UP000000226">
    <property type="component" value="Chromosome 4"/>
</dbReference>
<accession>V7C0X9</accession>
<protein>
    <submittedName>
        <fullName evidence="1">Uncharacterized protein</fullName>
    </submittedName>
</protein>
<dbReference type="AlphaFoldDB" id="V7C0X9"/>
<name>V7C0X9_PHAVU</name>
<dbReference type="EMBL" id="CM002291">
    <property type="protein sequence ID" value="ESW23822.1"/>
    <property type="molecule type" value="Genomic_DNA"/>
</dbReference>
<dbReference type="Gramene" id="ESW23822">
    <property type="protein sequence ID" value="ESW23822"/>
    <property type="gene ID" value="PHAVU_004G078600g"/>
</dbReference>
<sequence>MLIESSLISPTFHYHCHKSFATPRLPLPATVAPLSPPRPSHQRRSTLFARAAHFAAPSVVALPTSKHPPRPHRQRRNTLRIVTSFGLFGFMLLSI</sequence>
<evidence type="ECO:0000313" key="1">
    <source>
        <dbReference type="EMBL" id="ESW23822.1"/>
    </source>
</evidence>
<gene>
    <name evidence="1" type="ORF">PHAVU_004G078600g</name>
</gene>
<evidence type="ECO:0000313" key="2">
    <source>
        <dbReference type="Proteomes" id="UP000000226"/>
    </source>
</evidence>
<keyword evidence="2" id="KW-1185">Reference proteome</keyword>
<reference evidence="2" key="1">
    <citation type="journal article" date="2014" name="Nat. Genet.">
        <title>A reference genome for common bean and genome-wide analysis of dual domestications.</title>
        <authorList>
            <person name="Schmutz J."/>
            <person name="McClean P.E."/>
            <person name="Mamidi S."/>
            <person name="Wu G.A."/>
            <person name="Cannon S.B."/>
            <person name="Grimwood J."/>
            <person name="Jenkins J."/>
            <person name="Shu S."/>
            <person name="Song Q."/>
            <person name="Chavarro C."/>
            <person name="Torres-Torres M."/>
            <person name="Geffroy V."/>
            <person name="Moghaddam S.M."/>
            <person name="Gao D."/>
            <person name="Abernathy B."/>
            <person name="Barry K."/>
            <person name="Blair M."/>
            <person name="Brick M.A."/>
            <person name="Chovatia M."/>
            <person name="Gepts P."/>
            <person name="Goodstein D.M."/>
            <person name="Gonzales M."/>
            <person name="Hellsten U."/>
            <person name="Hyten D.L."/>
            <person name="Jia G."/>
            <person name="Kelly J.D."/>
            <person name="Kudrna D."/>
            <person name="Lee R."/>
            <person name="Richard M.M."/>
            <person name="Miklas P.N."/>
            <person name="Osorno J.M."/>
            <person name="Rodrigues J."/>
            <person name="Thareau V."/>
            <person name="Urrea C.A."/>
            <person name="Wang M."/>
            <person name="Yu Y."/>
            <person name="Zhang M."/>
            <person name="Wing R.A."/>
            <person name="Cregan P.B."/>
            <person name="Rokhsar D.S."/>
            <person name="Jackson S.A."/>
        </authorList>
    </citation>
    <scope>NUCLEOTIDE SEQUENCE [LARGE SCALE GENOMIC DNA]</scope>
    <source>
        <strain evidence="2">cv. G19833</strain>
    </source>
</reference>
<proteinExistence type="predicted"/>
<organism evidence="1 2">
    <name type="scientific">Phaseolus vulgaris</name>
    <name type="common">Kidney bean</name>
    <name type="synonym">French bean</name>
    <dbReference type="NCBI Taxonomy" id="3885"/>
    <lineage>
        <taxon>Eukaryota</taxon>
        <taxon>Viridiplantae</taxon>
        <taxon>Streptophyta</taxon>
        <taxon>Embryophyta</taxon>
        <taxon>Tracheophyta</taxon>
        <taxon>Spermatophyta</taxon>
        <taxon>Magnoliopsida</taxon>
        <taxon>eudicotyledons</taxon>
        <taxon>Gunneridae</taxon>
        <taxon>Pentapetalae</taxon>
        <taxon>rosids</taxon>
        <taxon>fabids</taxon>
        <taxon>Fabales</taxon>
        <taxon>Fabaceae</taxon>
        <taxon>Papilionoideae</taxon>
        <taxon>50 kb inversion clade</taxon>
        <taxon>NPAAA clade</taxon>
        <taxon>indigoferoid/millettioid clade</taxon>
        <taxon>Phaseoleae</taxon>
        <taxon>Phaseolus</taxon>
    </lineage>
</organism>